<feature type="transmembrane region" description="Helical" evidence="10">
    <location>
        <begin position="455"/>
        <end position="477"/>
    </location>
</feature>
<keyword evidence="6 10" id="KW-1133">Transmembrane helix</keyword>
<feature type="transmembrane region" description="Helical" evidence="10">
    <location>
        <begin position="99"/>
        <end position="122"/>
    </location>
</feature>
<comment type="similarity">
    <text evidence="2">Belongs to the major facilitator superfamily. Organophosphate:Pi antiporter (OPA) (TC 2.A.1.4) family.</text>
</comment>
<name>A0A8I6RYF1_CIMLE</name>
<feature type="transmembrane region" description="Helical" evidence="10">
    <location>
        <begin position="30"/>
        <end position="51"/>
    </location>
</feature>
<dbReference type="InterPro" id="IPR000849">
    <property type="entry name" value="Sugar_P_transporter"/>
</dbReference>
<evidence type="ECO:0000256" key="6">
    <source>
        <dbReference type="ARBA" id="ARBA00022989"/>
    </source>
</evidence>
<evidence type="ECO:0000256" key="7">
    <source>
        <dbReference type="ARBA" id="ARBA00023136"/>
    </source>
</evidence>
<dbReference type="InterPro" id="IPR020846">
    <property type="entry name" value="MFS_dom"/>
</dbReference>
<feature type="transmembrane region" description="Helical" evidence="10">
    <location>
        <begin position="489"/>
        <end position="509"/>
    </location>
</feature>
<dbReference type="KEGG" id="clec:106668928"/>
<feature type="transmembrane region" description="Helical" evidence="10">
    <location>
        <begin position="411"/>
        <end position="434"/>
    </location>
</feature>
<dbReference type="Proteomes" id="UP000494040">
    <property type="component" value="Unassembled WGS sequence"/>
</dbReference>
<evidence type="ECO:0000256" key="8">
    <source>
        <dbReference type="ARBA" id="ARBA00041091"/>
    </source>
</evidence>
<evidence type="ECO:0000256" key="10">
    <source>
        <dbReference type="SAM" id="Phobius"/>
    </source>
</evidence>
<feature type="transmembrane region" description="Helical" evidence="10">
    <location>
        <begin position="355"/>
        <end position="377"/>
    </location>
</feature>
<sequence length="520" mass="57553">MIPSEETPSGVTFVHWLLRKFLPERTFNKLLWYRTSVLVLTYITYICYHAAKRPLAVLKSYFNRSCTDIIPPPYIIINDTNRDTWCDWAPFDGPHAGTVLGALDSSFLFAYAASMFVSGFVAERMSLRYFLAVGMITTGISCYLFGLAKYVGIHFLSYYIFVQIFGGIVQSTGWPAVVAVMGNWYGKSKRGLIFGIWNSHTSVGNMLGSIIASYFLTIDWGLSFIVPGLITAAVGFINFLFLVDKPEHVDIYINVPDESEHSVQHEDQSSESAHENSDNPNTALLSYQNSRKLYSQEREERTRRDENAIGMIAALKIPAVVEFSLCLFFAKLVCYTLLFWLPFYINKSTTYGEKFSGYISTIFDTGGIAGGIIAGVLSDHSGKSALTCSFMLLVSIPLLCVYFLYNELYKAASFALNVTLLALVGFFVNGPYALITTAVSAELGTHNTLVNNSKALATVTAIIDGTGSIGAAVGPLLAGILLQYGWDKVFYMLLASNICAFLMLTRLVLKELFETPNVRG</sequence>
<protein>
    <recommendedName>
        <fullName evidence="8">Sugar phosphate exchanger 3</fullName>
    </recommendedName>
    <alternativeName>
        <fullName evidence="9">Solute carrier family 37 member 3</fullName>
    </alternativeName>
</protein>
<feature type="transmembrane region" description="Helical" evidence="10">
    <location>
        <begin position="192"/>
        <end position="216"/>
    </location>
</feature>
<dbReference type="GO" id="GO:0016020">
    <property type="term" value="C:membrane"/>
    <property type="evidence" value="ECO:0007669"/>
    <property type="project" value="UniProtKB-SubCell"/>
</dbReference>
<feature type="transmembrane region" description="Helical" evidence="10">
    <location>
        <begin position="129"/>
        <end position="152"/>
    </location>
</feature>
<keyword evidence="3" id="KW-0813">Transport</keyword>
<dbReference type="PANTHER" id="PTHR43184">
    <property type="entry name" value="MAJOR FACILITATOR SUPERFAMILY TRANSPORTER 16, ISOFORM B"/>
    <property type="match status" value="1"/>
</dbReference>
<feature type="transmembrane region" description="Helical" evidence="10">
    <location>
        <begin position="384"/>
        <end position="405"/>
    </location>
</feature>
<keyword evidence="13" id="KW-1185">Reference proteome</keyword>
<evidence type="ECO:0000313" key="13">
    <source>
        <dbReference type="Proteomes" id="UP000494040"/>
    </source>
</evidence>
<evidence type="ECO:0000256" key="3">
    <source>
        <dbReference type="ARBA" id="ARBA00022448"/>
    </source>
</evidence>
<dbReference type="OrthoDB" id="3639251at2759"/>
<dbReference type="Pfam" id="PF07690">
    <property type="entry name" value="MFS_1"/>
    <property type="match status" value="1"/>
</dbReference>
<accession>A0A8I6RYF1</accession>
<feature type="transmembrane region" description="Helical" evidence="10">
    <location>
        <begin position="222"/>
        <end position="243"/>
    </location>
</feature>
<feature type="domain" description="Major facilitator superfamily (MFS) profile" evidence="11">
    <location>
        <begin position="29"/>
        <end position="512"/>
    </location>
</feature>
<comment type="subcellular location">
    <subcellularLocation>
        <location evidence="1">Membrane</location>
        <topology evidence="1">Multi-pass membrane protein</topology>
    </subcellularLocation>
</comment>
<dbReference type="InterPro" id="IPR036259">
    <property type="entry name" value="MFS_trans_sf"/>
</dbReference>
<keyword evidence="5 10" id="KW-0812">Transmembrane</keyword>
<dbReference type="SUPFAM" id="SSF103473">
    <property type="entry name" value="MFS general substrate transporter"/>
    <property type="match status" value="1"/>
</dbReference>
<feature type="transmembrane region" description="Helical" evidence="10">
    <location>
        <begin position="319"/>
        <end position="343"/>
    </location>
</feature>
<dbReference type="Gene3D" id="1.20.1250.20">
    <property type="entry name" value="MFS general substrate transporter like domains"/>
    <property type="match status" value="2"/>
</dbReference>
<organism evidence="12 13">
    <name type="scientific">Cimex lectularius</name>
    <name type="common">Bed bug</name>
    <name type="synonym">Acanthia lectularia</name>
    <dbReference type="NCBI Taxonomy" id="79782"/>
    <lineage>
        <taxon>Eukaryota</taxon>
        <taxon>Metazoa</taxon>
        <taxon>Ecdysozoa</taxon>
        <taxon>Arthropoda</taxon>
        <taxon>Hexapoda</taxon>
        <taxon>Insecta</taxon>
        <taxon>Pterygota</taxon>
        <taxon>Neoptera</taxon>
        <taxon>Paraneoptera</taxon>
        <taxon>Hemiptera</taxon>
        <taxon>Heteroptera</taxon>
        <taxon>Panheteroptera</taxon>
        <taxon>Cimicomorpha</taxon>
        <taxon>Cimicidae</taxon>
        <taxon>Cimex</taxon>
    </lineage>
</organism>
<dbReference type="RefSeq" id="XP_014253612.1">
    <property type="nucleotide sequence ID" value="XM_014398126.2"/>
</dbReference>
<evidence type="ECO:0000256" key="4">
    <source>
        <dbReference type="ARBA" id="ARBA00022597"/>
    </source>
</evidence>
<dbReference type="CTD" id="37427"/>
<keyword evidence="4" id="KW-0762">Sugar transport</keyword>
<dbReference type="GO" id="GO:0022857">
    <property type="term" value="F:transmembrane transporter activity"/>
    <property type="evidence" value="ECO:0007669"/>
    <property type="project" value="InterPro"/>
</dbReference>
<dbReference type="InterPro" id="IPR011701">
    <property type="entry name" value="MFS"/>
</dbReference>
<dbReference type="OMA" id="WRIQIFA"/>
<dbReference type="PANTHER" id="PTHR43184:SF12">
    <property type="entry name" value="SUGAR PHOSPHATE EXCHANGER 3"/>
    <property type="match status" value="1"/>
</dbReference>
<evidence type="ECO:0000256" key="1">
    <source>
        <dbReference type="ARBA" id="ARBA00004141"/>
    </source>
</evidence>
<dbReference type="AlphaFoldDB" id="A0A8I6RYF1"/>
<feature type="transmembrane region" description="Helical" evidence="10">
    <location>
        <begin position="158"/>
        <end position="180"/>
    </location>
</feature>
<reference evidence="12" key="1">
    <citation type="submission" date="2022-01" db="UniProtKB">
        <authorList>
            <consortium name="EnsemblMetazoa"/>
        </authorList>
    </citation>
    <scope>IDENTIFICATION</scope>
</reference>
<dbReference type="PIRSF" id="PIRSF002808">
    <property type="entry name" value="Hexose_phosphate_transp"/>
    <property type="match status" value="1"/>
</dbReference>
<keyword evidence="7 10" id="KW-0472">Membrane</keyword>
<evidence type="ECO:0000259" key="11">
    <source>
        <dbReference type="PROSITE" id="PS50850"/>
    </source>
</evidence>
<evidence type="ECO:0000256" key="9">
    <source>
        <dbReference type="ARBA" id="ARBA00042039"/>
    </source>
</evidence>
<dbReference type="EnsemblMetazoa" id="XM_014398126.2">
    <property type="protein sequence ID" value="XP_014253612.1"/>
    <property type="gene ID" value="LOC106668928"/>
</dbReference>
<proteinExistence type="inferred from homology"/>
<evidence type="ECO:0000256" key="5">
    <source>
        <dbReference type="ARBA" id="ARBA00022692"/>
    </source>
</evidence>
<evidence type="ECO:0000313" key="12">
    <source>
        <dbReference type="EnsemblMetazoa" id="XP_014253612.1"/>
    </source>
</evidence>
<evidence type="ECO:0000256" key="2">
    <source>
        <dbReference type="ARBA" id="ARBA00009598"/>
    </source>
</evidence>
<dbReference type="PROSITE" id="PS50850">
    <property type="entry name" value="MFS"/>
    <property type="match status" value="1"/>
</dbReference>
<dbReference type="GeneID" id="106668928"/>